<feature type="region of interest" description="Disordered" evidence="1">
    <location>
        <begin position="1"/>
        <end position="46"/>
    </location>
</feature>
<proteinExistence type="predicted"/>
<sequence length="257" mass="27692">MPRSCGASGHPAPTYAPAPRQQQQPAGDQCDHSHRQQRRHCADDERHAAGKHLAELGSGFCDLAPALLATGAAEIERQQLRAHPALLLRGLLLGLLRFGLDLGQPLGQGQQIGHRQIAALLQFQQARMLFLQPGLRQAGVGDLLRQIFGPRATRGDIAMLAGQLHHGFDPVRRQPYADAPTGVAPTCLLDRQQGAVAELRALAGSAYRGDALADLVGRQLDPHIVLVGQRIALRGGRCRRRSAAIGRHLCVMLRTPA</sequence>
<gene>
    <name evidence="2" type="ORF">XAP6984_990041</name>
    <name evidence="3" type="ORF">XAP7430_980041</name>
</gene>
<evidence type="ECO:0000313" key="5">
    <source>
        <dbReference type="Proteomes" id="UP000234181"/>
    </source>
</evidence>
<evidence type="ECO:0000256" key="1">
    <source>
        <dbReference type="SAM" id="MobiDB-lite"/>
    </source>
</evidence>
<dbReference type="EMBL" id="OCYT01000160">
    <property type="protein sequence ID" value="SON90310.1"/>
    <property type="molecule type" value="Genomic_DNA"/>
</dbReference>
<accession>A0AB38E8H0</accession>
<comment type="caution">
    <text evidence="3">The sequence shown here is derived from an EMBL/GenBank/DDBJ whole genome shotgun (WGS) entry which is preliminary data.</text>
</comment>
<dbReference type="AlphaFoldDB" id="A0AB38E8H0"/>
<evidence type="ECO:0000313" key="2">
    <source>
        <dbReference type="EMBL" id="SON90310.1"/>
    </source>
</evidence>
<feature type="compositionally biased region" description="Low complexity" evidence="1">
    <location>
        <begin position="11"/>
        <end position="26"/>
    </location>
</feature>
<dbReference type="Proteomes" id="UP000234181">
    <property type="component" value="Unassembled WGS sequence"/>
</dbReference>
<evidence type="ECO:0000313" key="3">
    <source>
        <dbReference type="EMBL" id="SON93142.1"/>
    </source>
</evidence>
<protein>
    <submittedName>
        <fullName evidence="3">Uncharacterized protein</fullName>
    </submittedName>
</protein>
<evidence type="ECO:0000313" key="4">
    <source>
        <dbReference type="Proteomes" id="UP000234166"/>
    </source>
</evidence>
<dbReference type="Proteomes" id="UP000234166">
    <property type="component" value="Unassembled WGS sequence"/>
</dbReference>
<keyword evidence="5" id="KW-1185">Reference proteome</keyword>
<name>A0AB38E8H0_XANCH</name>
<dbReference type="EMBL" id="OCYS01000158">
    <property type="protein sequence ID" value="SON93142.1"/>
    <property type="molecule type" value="Genomic_DNA"/>
</dbReference>
<feature type="compositionally biased region" description="Basic and acidic residues" evidence="1">
    <location>
        <begin position="29"/>
        <end position="46"/>
    </location>
</feature>
<reference evidence="4 5" key="1">
    <citation type="submission" date="2017-10" db="EMBL/GenBank/DDBJ databases">
        <authorList>
            <person name="Regsiter A."/>
            <person name="William W."/>
        </authorList>
    </citation>
    <scope>NUCLEOTIDE SEQUENCE [LARGE SCALE GENOMIC DNA]</scope>
    <source>
        <strain evidence="2 5">CFBP6984</strain>
        <strain evidence="3 4">CFBP7430</strain>
    </source>
</reference>
<organism evidence="3 4">
    <name type="scientific">Xanthomonas campestris pv. phaseoli</name>
    <dbReference type="NCBI Taxonomy" id="317013"/>
    <lineage>
        <taxon>Bacteria</taxon>
        <taxon>Pseudomonadati</taxon>
        <taxon>Pseudomonadota</taxon>
        <taxon>Gammaproteobacteria</taxon>
        <taxon>Lysobacterales</taxon>
        <taxon>Lysobacteraceae</taxon>
        <taxon>Xanthomonas</taxon>
    </lineage>
</organism>